<feature type="binding site" evidence="2">
    <location>
        <position position="15"/>
    </location>
    <ligand>
        <name>substrate</name>
    </ligand>
</feature>
<dbReference type="GO" id="GO:0000287">
    <property type="term" value="F:magnesium ion binding"/>
    <property type="evidence" value="ECO:0007669"/>
    <property type="project" value="UniProtKB-UniRule"/>
</dbReference>
<feature type="active site" description="Proton acceptor" evidence="2">
    <location>
        <position position="50"/>
    </location>
</feature>
<protein>
    <recommendedName>
        <fullName evidence="2">Isoprenyl transferase</fullName>
        <ecNumber evidence="2">2.5.1.-</ecNumber>
    </recommendedName>
</protein>
<comment type="cofactor">
    <cofactor evidence="2">
        <name>Mg(2+)</name>
        <dbReference type="ChEBI" id="CHEBI:18420"/>
    </cofactor>
    <text evidence="2">Binds 2 magnesium ions per subunit.</text>
</comment>
<keyword evidence="2" id="KW-0479">Metal-binding</keyword>
<dbReference type="InterPro" id="IPR018520">
    <property type="entry name" value="UPP_synth-like_CS"/>
</dbReference>
<feature type="binding site" evidence="2">
    <location>
        <position position="53"/>
    </location>
    <ligand>
        <name>substrate</name>
    </ligand>
</feature>
<proteinExistence type="inferred from homology"/>
<feature type="binding site" evidence="2">
    <location>
        <position position="170"/>
    </location>
    <ligand>
        <name>substrate</name>
    </ligand>
</feature>
<feature type="binding site" evidence="2">
    <location>
        <begin position="176"/>
        <end position="178"/>
    </location>
    <ligand>
        <name>substrate</name>
    </ligand>
</feature>
<dbReference type="GO" id="GO:0016094">
    <property type="term" value="P:polyprenol biosynthetic process"/>
    <property type="evidence" value="ECO:0007669"/>
    <property type="project" value="TreeGrafter"/>
</dbReference>
<dbReference type="GO" id="GO:0045547">
    <property type="term" value="F:ditrans,polycis-polyprenyl diphosphate synthase [(2E,6E)-farnesyl diphosphate specific] activity"/>
    <property type="evidence" value="ECO:0007669"/>
    <property type="project" value="TreeGrafter"/>
</dbReference>
<accession>A0A7C3H420</accession>
<reference evidence="3" key="1">
    <citation type="journal article" date="2020" name="mSystems">
        <title>Genome- and Community-Level Interaction Insights into Carbon Utilization and Element Cycling Functions of Hydrothermarchaeota in Hydrothermal Sediment.</title>
        <authorList>
            <person name="Zhou Z."/>
            <person name="Liu Y."/>
            <person name="Xu W."/>
            <person name="Pan J."/>
            <person name="Luo Z.H."/>
            <person name="Li M."/>
        </authorList>
    </citation>
    <scope>NUCLEOTIDE SEQUENCE [LARGE SCALE GENOMIC DNA]</scope>
    <source>
        <strain evidence="3">HyVt-483</strain>
    </source>
</reference>
<comment type="caution">
    <text evidence="3">The sequence shown here is derived from an EMBL/GenBank/DDBJ whole genome shotgun (WGS) entry which is preliminary data.</text>
</comment>
<feature type="active site" evidence="2">
    <location>
        <position position="2"/>
    </location>
</feature>
<dbReference type="FunFam" id="3.40.1180.10:FF:000001">
    <property type="entry name" value="(2E,6E)-farnesyl-diphosphate-specific ditrans,polycis-undecaprenyl-diphosphate synthase"/>
    <property type="match status" value="1"/>
</dbReference>
<keyword evidence="1 2" id="KW-0808">Transferase</keyword>
<comment type="subunit">
    <text evidence="2">Homodimer.</text>
</comment>
<comment type="similarity">
    <text evidence="2">Belongs to the UPP synthase family.</text>
</comment>
<dbReference type="PANTHER" id="PTHR10291:SF0">
    <property type="entry name" value="DEHYDRODOLICHYL DIPHOSPHATE SYNTHASE 2"/>
    <property type="match status" value="1"/>
</dbReference>
<dbReference type="NCBIfam" id="TIGR00055">
    <property type="entry name" value="uppS"/>
    <property type="match status" value="1"/>
</dbReference>
<feature type="binding site" evidence="2">
    <location>
        <position position="2"/>
    </location>
    <ligand>
        <name>Mg(2+)</name>
        <dbReference type="ChEBI" id="CHEBI:18420"/>
    </ligand>
</feature>
<dbReference type="SUPFAM" id="SSF64005">
    <property type="entry name" value="Undecaprenyl diphosphate synthase"/>
    <property type="match status" value="1"/>
</dbReference>
<keyword evidence="2" id="KW-0460">Magnesium</keyword>
<dbReference type="NCBIfam" id="NF011405">
    <property type="entry name" value="PRK14830.1"/>
    <property type="match status" value="1"/>
</dbReference>
<dbReference type="Pfam" id="PF01255">
    <property type="entry name" value="Prenyltransf"/>
    <property type="match status" value="1"/>
</dbReference>
<dbReference type="CDD" id="cd00475">
    <property type="entry name" value="Cis_IPPS"/>
    <property type="match status" value="1"/>
</dbReference>
<dbReference type="EC" id="2.5.1.-" evidence="2"/>
<dbReference type="AlphaFoldDB" id="A0A7C3H420"/>
<evidence type="ECO:0000256" key="1">
    <source>
        <dbReference type="ARBA" id="ARBA00022679"/>
    </source>
</evidence>
<feature type="binding site" evidence="2">
    <location>
        <position position="51"/>
    </location>
    <ligand>
        <name>substrate</name>
    </ligand>
</feature>
<feature type="binding site" evidence="2">
    <location>
        <begin position="3"/>
        <end position="6"/>
    </location>
    <ligand>
        <name>substrate</name>
    </ligand>
</feature>
<feature type="binding site" evidence="2">
    <location>
        <position position="19"/>
    </location>
    <ligand>
        <name>substrate</name>
    </ligand>
</feature>
<feature type="binding site" evidence="2">
    <location>
        <position position="189"/>
    </location>
    <ligand>
        <name>Mg(2+)</name>
        <dbReference type="ChEBI" id="CHEBI:18420"/>
    </ligand>
</feature>
<gene>
    <name evidence="3" type="ORF">ENJ40_03365</name>
</gene>
<dbReference type="HAMAP" id="MF_01139">
    <property type="entry name" value="ISPT"/>
    <property type="match status" value="1"/>
</dbReference>
<dbReference type="InterPro" id="IPR036424">
    <property type="entry name" value="UPP_synth-like_sf"/>
</dbReference>
<organism evidence="3">
    <name type="scientific">Thermosulfurimonas dismutans</name>
    <dbReference type="NCBI Taxonomy" id="999894"/>
    <lineage>
        <taxon>Bacteria</taxon>
        <taxon>Pseudomonadati</taxon>
        <taxon>Thermodesulfobacteriota</taxon>
        <taxon>Thermodesulfobacteria</taxon>
        <taxon>Thermodesulfobacteriales</taxon>
        <taxon>Thermodesulfobacteriaceae</taxon>
        <taxon>Thermosulfurimonas</taxon>
    </lineage>
</organism>
<evidence type="ECO:0000313" key="3">
    <source>
        <dbReference type="EMBL" id="HFC97485.1"/>
    </source>
</evidence>
<evidence type="ECO:0000256" key="2">
    <source>
        <dbReference type="HAMAP-Rule" id="MF_01139"/>
    </source>
</evidence>
<dbReference type="EMBL" id="DRMH01000037">
    <property type="protein sequence ID" value="HFC97485.1"/>
    <property type="molecule type" value="Genomic_DNA"/>
</dbReference>
<dbReference type="InterPro" id="IPR001441">
    <property type="entry name" value="UPP_synth-like"/>
</dbReference>
<feature type="binding site" evidence="2">
    <location>
        <begin position="47"/>
        <end position="49"/>
    </location>
    <ligand>
        <name>substrate</name>
    </ligand>
</feature>
<dbReference type="PANTHER" id="PTHR10291">
    <property type="entry name" value="DEHYDRODOLICHYL DIPHOSPHATE SYNTHASE FAMILY MEMBER"/>
    <property type="match status" value="1"/>
</dbReference>
<sequence length="222" mass="26084">MDGNGRWARRRGLPRFFGHREGVKTAKRIITKACEIPIPVLTLYAFSRENWQRPREEIAVLMDLLRDYLRSELPVMLEKGIRFRIIGERERFPQDIQEMIARCEEETASGHRMTLVLALSYGSRAEIVRAARLLAQAVREGRISPEEIDETLFSGFLYTADLPDPDLLIRTSGEKRLSNFLLYQCAYTEFYFTPVLWPDFTEEEFLKALADYQRRERRFGRI</sequence>
<name>A0A7C3H420_9BACT</name>
<dbReference type="Proteomes" id="UP000886043">
    <property type="component" value="Unassembled WGS sequence"/>
</dbReference>
<dbReference type="Gene3D" id="3.40.1180.10">
    <property type="entry name" value="Decaprenyl diphosphate synthase-like"/>
    <property type="match status" value="1"/>
</dbReference>
<comment type="function">
    <text evidence="2">Catalyzes the condensation of isopentenyl diphosphate (IPP) with allylic pyrophosphates generating different type of terpenoids.</text>
</comment>
<dbReference type="PROSITE" id="PS01066">
    <property type="entry name" value="UPP_SYNTHASE"/>
    <property type="match status" value="1"/>
</dbReference>
<feature type="binding site" evidence="2">
    <location>
        <position position="7"/>
    </location>
    <ligand>
        <name>substrate</name>
    </ligand>
</feature>